<protein>
    <submittedName>
        <fullName evidence="5">Acetoin utilization protein AcuB</fullName>
    </submittedName>
</protein>
<dbReference type="EMBL" id="JAUSUQ010000006">
    <property type="protein sequence ID" value="MDQ0339118.1"/>
    <property type="molecule type" value="Genomic_DNA"/>
</dbReference>
<dbReference type="SUPFAM" id="SSF55021">
    <property type="entry name" value="ACT-like"/>
    <property type="match status" value="1"/>
</dbReference>
<feature type="domain" description="CBS" evidence="3">
    <location>
        <begin position="7"/>
        <end position="68"/>
    </location>
</feature>
<feature type="domain" description="ACT" evidence="4">
    <location>
        <begin position="139"/>
        <end position="212"/>
    </location>
</feature>
<dbReference type="CDD" id="cd04883">
    <property type="entry name" value="ACT_AcuB"/>
    <property type="match status" value="1"/>
</dbReference>
<evidence type="ECO:0000256" key="2">
    <source>
        <dbReference type="PROSITE-ProRule" id="PRU00703"/>
    </source>
</evidence>
<dbReference type="InterPro" id="IPR051257">
    <property type="entry name" value="Diverse_CBS-Domain"/>
</dbReference>
<evidence type="ECO:0000259" key="4">
    <source>
        <dbReference type="PROSITE" id="PS51671"/>
    </source>
</evidence>
<dbReference type="InterPro" id="IPR046342">
    <property type="entry name" value="CBS_dom_sf"/>
</dbReference>
<dbReference type="InterPro" id="IPR045865">
    <property type="entry name" value="ACT-like_dom_sf"/>
</dbReference>
<dbReference type="Pfam" id="PF00571">
    <property type="entry name" value="CBS"/>
    <property type="match status" value="2"/>
</dbReference>
<dbReference type="InterPro" id="IPR000644">
    <property type="entry name" value="CBS_dom"/>
</dbReference>
<feature type="domain" description="CBS" evidence="3">
    <location>
        <begin position="78"/>
        <end position="135"/>
    </location>
</feature>
<gene>
    <name evidence="5" type="ORF">J2S00_001904</name>
</gene>
<reference evidence="5 6" key="1">
    <citation type="submission" date="2023-07" db="EMBL/GenBank/DDBJ databases">
        <title>Genomic Encyclopedia of Type Strains, Phase IV (KMG-IV): sequencing the most valuable type-strain genomes for metagenomic binning, comparative biology and taxonomic classification.</title>
        <authorList>
            <person name="Goeker M."/>
        </authorList>
    </citation>
    <scope>NUCLEOTIDE SEQUENCE [LARGE SCALE GENOMIC DNA]</scope>
    <source>
        <strain evidence="5 6">DSM 17740</strain>
    </source>
</reference>
<dbReference type="SMART" id="SM00116">
    <property type="entry name" value="CBS"/>
    <property type="match status" value="2"/>
</dbReference>
<organism evidence="5 6">
    <name type="scientific">Caldalkalibacillus uzonensis</name>
    <dbReference type="NCBI Taxonomy" id="353224"/>
    <lineage>
        <taxon>Bacteria</taxon>
        <taxon>Bacillati</taxon>
        <taxon>Bacillota</taxon>
        <taxon>Bacilli</taxon>
        <taxon>Bacillales</taxon>
        <taxon>Bacillaceae</taxon>
        <taxon>Caldalkalibacillus</taxon>
    </lineage>
</organism>
<evidence type="ECO:0000256" key="1">
    <source>
        <dbReference type="ARBA" id="ARBA00023122"/>
    </source>
</evidence>
<dbReference type="Gene3D" id="3.30.2130.10">
    <property type="entry name" value="VC0802-like"/>
    <property type="match status" value="1"/>
</dbReference>
<accession>A0ABU0CRR3</accession>
<dbReference type="SUPFAM" id="SSF54631">
    <property type="entry name" value="CBS-domain pair"/>
    <property type="match status" value="1"/>
</dbReference>
<dbReference type="CDD" id="cd04584">
    <property type="entry name" value="CBS_pair_AcuB_like"/>
    <property type="match status" value="1"/>
</dbReference>
<evidence type="ECO:0000259" key="3">
    <source>
        <dbReference type="PROSITE" id="PS51371"/>
    </source>
</evidence>
<evidence type="ECO:0000313" key="6">
    <source>
        <dbReference type="Proteomes" id="UP001232445"/>
    </source>
</evidence>
<evidence type="ECO:0000313" key="5">
    <source>
        <dbReference type="EMBL" id="MDQ0339118.1"/>
    </source>
</evidence>
<dbReference type="RefSeq" id="WP_307338605.1">
    <property type="nucleotide sequence ID" value="NZ_JAUSUQ010000006.1"/>
</dbReference>
<dbReference type="InterPro" id="IPR002912">
    <property type="entry name" value="ACT_dom"/>
</dbReference>
<sequence length="234" mass="26527">MQIEEVMKRKVITVSPDTTIGEARRLCQEHRIRHLPVVEGERLAGIISDRDLRDALPSVIQKEIEADEIYELPVSSFMKKDVITIHPLDCIDDAALTLYTAKIGCLPVVSQGKLVGIVTESDILHSLVELMGVDQPSSYLKIEVDDTTGRLADVAQIIKGCHVNVSNVYVYPSKKKGKKNLIFRVQTIDPRPIIERIEQHGFRVIWPEKLDFKHRTAHDRTEEKEQNDDEPSSL</sequence>
<keyword evidence="1 2" id="KW-0129">CBS domain</keyword>
<dbReference type="PROSITE" id="PS51371">
    <property type="entry name" value="CBS"/>
    <property type="match status" value="2"/>
</dbReference>
<dbReference type="Proteomes" id="UP001232445">
    <property type="component" value="Unassembled WGS sequence"/>
</dbReference>
<proteinExistence type="predicted"/>
<name>A0ABU0CRR3_9BACI</name>
<dbReference type="PROSITE" id="PS51671">
    <property type="entry name" value="ACT"/>
    <property type="match status" value="1"/>
</dbReference>
<dbReference type="PANTHER" id="PTHR43080">
    <property type="entry name" value="CBS DOMAIN-CONTAINING PROTEIN CBSX3, MITOCHONDRIAL"/>
    <property type="match status" value="1"/>
</dbReference>
<dbReference type="Gene3D" id="3.10.580.10">
    <property type="entry name" value="CBS-domain"/>
    <property type="match status" value="1"/>
</dbReference>
<dbReference type="PANTHER" id="PTHR43080:SF2">
    <property type="entry name" value="CBS DOMAIN-CONTAINING PROTEIN"/>
    <property type="match status" value="1"/>
</dbReference>
<keyword evidence="6" id="KW-1185">Reference proteome</keyword>
<comment type="caution">
    <text evidence="5">The sequence shown here is derived from an EMBL/GenBank/DDBJ whole genome shotgun (WGS) entry which is preliminary data.</text>
</comment>